<dbReference type="GO" id="GO:0007188">
    <property type="term" value="P:adenylate cyclase-modulating G protein-coupled receptor signaling pathway"/>
    <property type="evidence" value="ECO:0007669"/>
    <property type="project" value="TreeGrafter"/>
</dbReference>
<dbReference type="Pfam" id="PF00503">
    <property type="entry name" value="G-alpha"/>
    <property type="match status" value="1"/>
</dbReference>
<dbReference type="SUPFAM" id="SSF47895">
    <property type="entry name" value="Transducin (alpha subunit), insertion domain"/>
    <property type="match status" value="1"/>
</dbReference>
<dbReference type="GO" id="GO:0001664">
    <property type="term" value="F:G protein-coupled receptor binding"/>
    <property type="evidence" value="ECO:0007669"/>
    <property type="project" value="TreeGrafter"/>
</dbReference>
<organism evidence="6 7">
    <name type="scientific">Clydaea vesicula</name>
    <dbReference type="NCBI Taxonomy" id="447962"/>
    <lineage>
        <taxon>Eukaryota</taxon>
        <taxon>Fungi</taxon>
        <taxon>Fungi incertae sedis</taxon>
        <taxon>Chytridiomycota</taxon>
        <taxon>Chytridiomycota incertae sedis</taxon>
        <taxon>Chytridiomycetes</taxon>
        <taxon>Lobulomycetales</taxon>
        <taxon>Lobulomycetaceae</taxon>
        <taxon>Clydaea</taxon>
    </lineage>
</organism>
<evidence type="ECO:0000313" key="6">
    <source>
        <dbReference type="EMBL" id="KAJ3200278.1"/>
    </source>
</evidence>
<comment type="caution">
    <text evidence="6">The sequence shown here is derived from an EMBL/GenBank/DDBJ whole genome shotgun (WGS) entry which is preliminary data.</text>
</comment>
<keyword evidence="4" id="KW-0807">Transducer</keyword>
<keyword evidence="5" id="KW-0460">Magnesium</keyword>
<keyword evidence="1 5" id="KW-0479">Metal-binding</keyword>
<dbReference type="Proteomes" id="UP001211065">
    <property type="component" value="Unassembled WGS sequence"/>
</dbReference>
<sequence length="120" mass="13711">MKSSSNLLVLGSGDSGKSTFIRQMRLTKSNGFTQEESAFFKLSIFQNICEILEALLNAIPKLNLEYEDTLKYTETLKEISQKNLNNKENEMIVKEFLNSKVVKECLNRKTEVPELQDTAQ</sequence>
<protein>
    <submittedName>
        <fullName evidence="6">Uncharacterized protein</fullName>
    </submittedName>
</protein>
<dbReference type="Gene3D" id="1.10.400.10">
    <property type="entry name" value="GI Alpha 1, domain 2-like"/>
    <property type="match status" value="1"/>
</dbReference>
<dbReference type="PROSITE" id="PS51882">
    <property type="entry name" value="G_ALPHA"/>
    <property type="match status" value="1"/>
</dbReference>
<dbReference type="SUPFAM" id="SSF52540">
    <property type="entry name" value="P-loop containing nucleoside triphosphate hydrolases"/>
    <property type="match status" value="1"/>
</dbReference>
<dbReference type="AlphaFoldDB" id="A0AAD5TXE5"/>
<accession>A0AAD5TXE5</accession>
<dbReference type="InterPro" id="IPR011025">
    <property type="entry name" value="GproteinA_insert"/>
</dbReference>
<dbReference type="InterPro" id="IPR027417">
    <property type="entry name" value="P-loop_NTPase"/>
</dbReference>
<evidence type="ECO:0000256" key="5">
    <source>
        <dbReference type="PIRSR" id="PIRSR601019-2"/>
    </source>
</evidence>
<name>A0AAD5TXE5_9FUNG</name>
<dbReference type="GO" id="GO:0005834">
    <property type="term" value="C:heterotrimeric G-protein complex"/>
    <property type="evidence" value="ECO:0007669"/>
    <property type="project" value="TreeGrafter"/>
</dbReference>
<dbReference type="InterPro" id="IPR001019">
    <property type="entry name" value="Gprotein_alpha_su"/>
</dbReference>
<evidence type="ECO:0000256" key="1">
    <source>
        <dbReference type="ARBA" id="ARBA00022723"/>
    </source>
</evidence>
<feature type="binding site" evidence="5">
    <location>
        <position position="18"/>
    </location>
    <ligand>
        <name>Mg(2+)</name>
        <dbReference type="ChEBI" id="CHEBI:18420"/>
    </ligand>
</feature>
<dbReference type="GO" id="GO:0005525">
    <property type="term" value="F:GTP binding"/>
    <property type="evidence" value="ECO:0007669"/>
    <property type="project" value="UniProtKB-KW"/>
</dbReference>
<keyword evidence="2" id="KW-0547">Nucleotide-binding</keyword>
<evidence type="ECO:0000256" key="4">
    <source>
        <dbReference type="ARBA" id="ARBA00023224"/>
    </source>
</evidence>
<evidence type="ECO:0000256" key="3">
    <source>
        <dbReference type="ARBA" id="ARBA00023134"/>
    </source>
</evidence>
<dbReference type="GO" id="GO:0003924">
    <property type="term" value="F:GTPase activity"/>
    <property type="evidence" value="ECO:0007669"/>
    <property type="project" value="InterPro"/>
</dbReference>
<dbReference type="GO" id="GO:0046872">
    <property type="term" value="F:metal ion binding"/>
    <property type="evidence" value="ECO:0007669"/>
    <property type="project" value="UniProtKB-KW"/>
</dbReference>
<dbReference type="PANTHER" id="PTHR10218">
    <property type="entry name" value="GTP-BINDING PROTEIN ALPHA SUBUNIT"/>
    <property type="match status" value="1"/>
</dbReference>
<dbReference type="EMBL" id="JADGJW010001936">
    <property type="protein sequence ID" value="KAJ3200278.1"/>
    <property type="molecule type" value="Genomic_DNA"/>
</dbReference>
<dbReference type="GO" id="GO:0005737">
    <property type="term" value="C:cytoplasm"/>
    <property type="evidence" value="ECO:0007669"/>
    <property type="project" value="TreeGrafter"/>
</dbReference>
<reference evidence="6" key="1">
    <citation type="submission" date="2020-05" db="EMBL/GenBank/DDBJ databases">
        <title>Phylogenomic resolution of chytrid fungi.</title>
        <authorList>
            <person name="Stajich J.E."/>
            <person name="Amses K."/>
            <person name="Simmons R."/>
            <person name="Seto K."/>
            <person name="Myers J."/>
            <person name="Bonds A."/>
            <person name="Quandt C.A."/>
            <person name="Barry K."/>
            <person name="Liu P."/>
            <person name="Grigoriev I."/>
            <person name="Longcore J.E."/>
            <person name="James T.Y."/>
        </authorList>
    </citation>
    <scope>NUCLEOTIDE SEQUENCE</scope>
    <source>
        <strain evidence="6">JEL0476</strain>
    </source>
</reference>
<dbReference type="PANTHER" id="PTHR10218:SF302">
    <property type="entry name" value="GUANINE NUCLEOTIDE-BINDING PROTEIN ALPHA-5 SUBUNIT"/>
    <property type="match status" value="1"/>
</dbReference>
<gene>
    <name evidence="6" type="ORF">HK099_002744</name>
</gene>
<dbReference type="GO" id="GO:0031683">
    <property type="term" value="F:G-protein beta/gamma-subunit complex binding"/>
    <property type="evidence" value="ECO:0007669"/>
    <property type="project" value="InterPro"/>
</dbReference>
<keyword evidence="3" id="KW-0342">GTP-binding</keyword>
<keyword evidence="7" id="KW-1185">Reference proteome</keyword>
<proteinExistence type="predicted"/>
<evidence type="ECO:0000313" key="7">
    <source>
        <dbReference type="Proteomes" id="UP001211065"/>
    </source>
</evidence>
<evidence type="ECO:0000256" key="2">
    <source>
        <dbReference type="ARBA" id="ARBA00022741"/>
    </source>
</evidence>